<gene>
    <name evidence="2" type="ORF">G5B46_09190</name>
</gene>
<dbReference type="AlphaFoldDB" id="A0A6G4QVV4"/>
<evidence type="ECO:0000313" key="2">
    <source>
        <dbReference type="EMBL" id="NGM49776.1"/>
    </source>
</evidence>
<evidence type="ECO:0000259" key="1">
    <source>
        <dbReference type="PROSITE" id="PS50943"/>
    </source>
</evidence>
<dbReference type="PROSITE" id="PS50943">
    <property type="entry name" value="HTH_CROC1"/>
    <property type="match status" value="1"/>
</dbReference>
<dbReference type="EMBL" id="JAAKGT010000003">
    <property type="protein sequence ID" value="NGM49776.1"/>
    <property type="molecule type" value="Genomic_DNA"/>
</dbReference>
<feature type="domain" description="HTH cro/C1-type" evidence="1">
    <location>
        <begin position="11"/>
        <end position="47"/>
    </location>
</feature>
<sequence>MIHDLPIGLALRRFRRLNAVKQGAVADLLAVSQGTVSRWESGEHEPDEAHRERIAALIAAKAGEDSDAAIRRLVETSSQAVHLVCDATHRLLAASPSRLASWRVDASDYLGDSLWRFASPEIASAEAGLARSGWFERPYQQVRFQTGGNHSPEIPVVPGLLQWETIPLADGRVGRLTTTID</sequence>
<organism evidence="2">
    <name type="scientific">Caulobacter sp. 602-2</name>
    <dbReference type="NCBI Taxonomy" id="2710887"/>
    <lineage>
        <taxon>Bacteria</taxon>
        <taxon>Pseudomonadati</taxon>
        <taxon>Pseudomonadota</taxon>
        <taxon>Alphaproteobacteria</taxon>
        <taxon>Caulobacterales</taxon>
        <taxon>Caulobacteraceae</taxon>
        <taxon>Caulobacter</taxon>
    </lineage>
</organism>
<dbReference type="SUPFAM" id="SSF47413">
    <property type="entry name" value="lambda repressor-like DNA-binding domains"/>
    <property type="match status" value="1"/>
</dbReference>
<dbReference type="GO" id="GO:0003677">
    <property type="term" value="F:DNA binding"/>
    <property type="evidence" value="ECO:0007669"/>
    <property type="project" value="InterPro"/>
</dbReference>
<dbReference type="InterPro" id="IPR010982">
    <property type="entry name" value="Lambda_DNA-bd_dom_sf"/>
</dbReference>
<comment type="caution">
    <text evidence="2">The sequence shown here is derived from an EMBL/GenBank/DDBJ whole genome shotgun (WGS) entry which is preliminary data.</text>
</comment>
<dbReference type="Pfam" id="PF13560">
    <property type="entry name" value="HTH_31"/>
    <property type="match status" value="1"/>
</dbReference>
<dbReference type="RefSeq" id="WP_165258003.1">
    <property type="nucleotide sequence ID" value="NZ_JAAKGT010000003.1"/>
</dbReference>
<protein>
    <submittedName>
        <fullName evidence="2">Helix-turn-helix domain-containing protein</fullName>
    </submittedName>
</protein>
<proteinExistence type="predicted"/>
<dbReference type="SMART" id="SM00530">
    <property type="entry name" value="HTH_XRE"/>
    <property type="match status" value="1"/>
</dbReference>
<accession>A0A6G4QVV4</accession>
<dbReference type="InterPro" id="IPR001387">
    <property type="entry name" value="Cro/C1-type_HTH"/>
</dbReference>
<name>A0A6G4QVV4_9CAUL</name>
<dbReference type="CDD" id="cd00093">
    <property type="entry name" value="HTH_XRE"/>
    <property type="match status" value="1"/>
</dbReference>
<reference evidence="2" key="1">
    <citation type="submission" date="2020-02" db="EMBL/GenBank/DDBJ databases">
        <authorList>
            <person name="Gao J."/>
            <person name="Sun J."/>
        </authorList>
    </citation>
    <scope>NUCLEOTIDE SEQUENCE</scope>
    <source>
        <strain evidence="2">602-2</strain>
    </source>
</reference>
<dbReference type="Gene3D" id="1.10.260.40">
    <property type="entry name" value="lambda repressor-like DNA-binding domains"/>
    <property type="match status" value="1"/>
</dbReference>